<dbReference type="OMA" id="ASEDNWI"/>
<dbReference type="Proteomes" id="UP000001514">
    <property type="component" value="Unassembled WGS sequence"/>
</dbReference>
<dbReference type="eggNOG" id="ENOG502RYCU">
    <property type="taxonomic scope" value="Eukaryota"/>
</dbReference>
<keyword evidence="3" id="KW-1185">Reference proteome</keyword>
<dbReference type="OrthoDB" id="753138at2759"/>
<dbReference type="Gramene" id="EFJ17820">
    <property type="protein sequence ID" value="EFJ17820"/>
    <property type="gene ID" value="SELMODRAFT_37468"/>
</dbReference>
<dbReference type="KEGG" id="smo:SELMODRAFT_37468"/>
<dbReference type="InterPro" id="IPR059083">
    <property type="entry name" value="At5g19230_dom"/>
</dbReference>
<feature type="non-terminal residue" evidence="2">
    <location>
        <position position="144"/>
    </location>
</feature>
<reference evidence="2 3" key="1">
    <citation type="journal article" date="2011" name="Science">
        <title>The Selaginella genome identifies genetic changes associated with the evolution of vascular plants.</title>
        <authorList>
            <person name="Banks J.A."/>
            <person name="Nishiyama T."/>
            <person name="Hasebe M."/>
            <person name="Bowman J.L."/>
            <person name="Gribskov M."/>
            <person name="dePamphilis C."/>
            <person name="Albert V.A."/>
            <person name="Aono N."/>
            <person name="Aoyama T."/>
            <person name="Ambrose B.A."/>
            <person name="Ashton N.W."/>
            <person name="Axtell M.J."/>
            <person name="Barker E."/>
            <person name="Barker M.S."/>
            <person name="Bennetzen J.L."/>
            <person name="Bonawitz N.D."/>
            <person name="Chapple C."/>
            <person name="Cheng C."/>
            <person name="Correa L.G."/>
            <person name="Dacre M."/>
            <person name="DeBarry J."/>
            <person name="Dreyer I."/>
            <person name="Elias M."/>
            <person name="Engstrom E.M."/>
            <person name="Estelle M."/>
            <person name="Feng L."/>
            <person name="Finet C."/>
            <person name="Floyd S.K."/>
            <person name="Frommer W.B."/>
            <person name="Fujita T."/>
            <person name="Gramzow L."/>
            <person name="Gutensohn M."/>
            <person name="Harholt J."/>
            <person name="Hattori M."/>
            <person name="Heyl A."/>
            <person name="Hirai T."/>
            <person name="Hiwatashi Y."/>
            <person name="Ishikawa M."/>
            <person name="Iwata M."/>
            <person name="Karol K.G."/>
            <person name="Koehler B."/>
            <person name="Kolukisaoglu U."/>
            <person name="Kubo M."/>
            <person name="Kurata T."/>
            <person name="Lalonde S."/>
            <person name="Li K."/>
            <person name="Li Y."/>
            <person name="Litt A."/>
            <person name="Lyons E."/>
            <person name="Manning G."/>
            <person name="Maruyama T."/>
            <person name="Michael T.P."/>
            <person name="Mikami K."/>
            <person name="Miyazaki S."/>
            <person name="Morinaga S."/>
            <person name="Murata T."/>
            <person name="Mueller-Roeber B."/>
            <person name="Nelson D.R."/>
            <person name="Obara M."/>
            <person name="Oguri Y."/>
            <person name="Olmstead R.G."/>
            <person name="Onodera N."/>
            <person name="Petersen B.L."/>
            <person name="Pils B."/>
            <person name="Prigge M."/>
            <person name="Rensing S.A."/>
            <person name="Riano-Pachon D.M."/>
            <person name="Roberts A.W."/>
            <person name="Sato Y."/>
            <person name="Scheller H.V."/>
            <person name="Schulz B."/>
            <person name="Schulz C."/>
            <person name="Shakirov E.V."/>
            <person name="Shibagaki N."/>
            <person name="Shinohara N."/>
            <person name="Shippen D.E."/>
            <person name="Soerensen I."/>
            <person name="Sotooka R."/>
            <person name="Sugimoto N."/>
            <person name="Sugita M."/>
            <person name="Sumikawa N."/>
            <person name="Tanurdzic M."/>
            <person name="Theissen G."/>
            <person name="Ulvskov P."/>
            <person name="Wakazuki S."/>
            <person name="Weng J.K."/>
            <person name="Willats W.W."/>
            <person name="Wipf D."/>
            <person name="Wolf P.G."/>
            <person name="Yang L."/>
            <person name="Zimmer A.D."/>
            <person name="Zhu Q."/>
            <person name="Mitros T."/>
            <person name="Hellsten U."/>
            <person name="Loque D."/>
            <person name="Otillar R."/>
            <person name="Salamov A."/>
            <person name="Schmutz J."/>
            <person name="Shapiro H."/>
            <person name="Lindquist E."/>
            <person name="Lucas S."/>
            <person name="Rokhsar D."/>
            <person name="Grigoriev I.V."/>
        </authorList>
    </citation>
    <scope>NUCLEOTIDE SEQUENCE [LARGE SCALE GENOMIC DNA]</scope>
</reference>
<dbReference type="AlphaFoldDB" id="D8SD44"/>
<feature type="domain" description="Uncharacterized GPI-anchored protein At5g19230-like" evidence="1">
    <location>
        <begin position="5"/>
        <end position="134"/>
    </location>
</feature>
<feature type="non-terminal residue" evidence="2">
    <location>
        <position position="1"/>
    </location>
</feature>
<evidence type="ECO:0000259" key="1">
    <source>
        <dbReference type="Pfam" id="PF25884"/>
    </source>
</evidence>
<dbReference type="EMBL" id="GL377612">
    <property type="protein sequence ID" value="EFJ17820.1"/>
    <property type="molecule type" value="Genomic_DNA"/>
</dbReference>
<protein>
    <recommendedName>
        <fullName evidence="1">Uncharacterized GPI-anchored protein At5g19230-like domain-containing protein</fullName>
    </recommendedName>
</protein>
<sequence>ADAVESQLLNDINMYRSNLGAPLLSPNPGASCLADKLADHFQHTPCDNVTEAQTSPGLTPDFPDYPSMLADCRLDLANTTGGQVLVDCIPASSDAAGTAFQNFTRSQEYQRFINSSEFSSIGIANEDAWFVLVLGTKASNANFN</sequence>
<proteinExistence type="predicted"/>
<evidence type="ECO:0000313" key="3">
    <source>
        <dbReference type="Proteomes" id="UP000001514"/>
    </source>
</evidence>
<dbReference type="PANTHER" id="PTHR33976">
    <property type="entry name" value="OS07G0645000 PROTEIN"/>
    <property type="match status" value="1"/>
</dbReference>
<gene>
    <name evidence="2" type="ORF">SELMODRAFT_37468</name>
</gene>
<evidence type="ECO:0000313" key="2">
    <source>
        <dbReference type="EMBL" id="EFJ17820.1"/>
    </source>
</evidence>
<dbReference type="FunCoup" id="D8SD44">
    <property type="interactions" value="1382"/>
</dbReference>
<dbReference type="Pfam" id="PF25884">
    <property type="entry name" value="At5g19230"/>
    <property type="match status" value="1"/>
</dbReference>
<dbReference type="PANTHER" id="PTHR33976:SF8">
    <property type="entry name" value="OS07G0645000 PROTEIN"/>
    <property type="match status" value="1"/>
</dbReference>
<organism evidence="3">
    <name type="scientific">Selaginella moellendorffii</name>
    <name type="common">Spikemoss</name>
    <dbReference type="NCBI Taxonomy" id="88036"/>
    <lineage>
        <taxon>Eukaryota</taxon>
        <taxon>Viridiplantae</taxon>
        <taxon>Streptophyta</taxon>
        <taxon>Embryophyta</taxon>
        <taxon>Tracheophyta</taxon>
        <taxon>Lycopodiopsida</taxon>
        <taxon>Selaginellales</taxon>
        <taxon>Selaginellaceae</taxon>
        <taxon>Selaginella</taxon>
    </lineage>
</organism>
<dbReference type="HOGENOM" id="CLU_087436_1_0_1"/>
<dbReference type="InParanoid" id="D8SD44"/>
<dbReference type="InterPro" id="IPR045285">
    <property type="entry name" value="At5g19230-like"/>
</dbReference>
<name>D8SD44_SELML</name>
<accession>D8SD44</accession>